<dbReference type="SUPFAM" id="SSF160631">
    <property type="entry name" value="SMI1/KNR4-like"/>
    <property type="match status" value="1"/>
</dbReference>
<evidence type="ECO:0000313" key="2">
    <source>
        <dbReference type="EMBL" id="MFC3681555.1"/>
    </source>
</evidence>
<protein>
    <submittedName>
        <fullName evidence="2">SMI1/KNR4 family protein</fullName>
    </submittedName>
</protein>
<gene>
    <name evidence="2" type="ORF">ACFOMG_15730</name>
</gene>
<evidence type="ECO:0000259" key="1">
    <source>
        <dbReference type="SMART" id="SM00860"/>
    </source>
</evidence>
<feature type="domain" description="Knr4/Smi1-like" evidence="1">
    <location>
        <begin position="5"/>
        <end position="121"/>
    </location>
</feature>
<dbReference type="Pfam" id="PF09346">
    <property type="entry name" value="SMI1_KNR4"/>
    <property type="match status" value="1"/>
</dbReference>
<dbReference type="RefSeq" id="WP_376868027.1">
    <property type="nucleotide sequence ID" value="NZ_JBHRYB010000015.1"/>
</dbReference>
<name>A0ABV7VW11_9GAMM</name>
<reference evidence="3" key="1">
    <citation type="journal article" date="2019" name="Int. J. Syst. Evol. Microbiol.">
        <title>The Global Catalogue of Microorganisms (GCM) 10K type strain sequencing project: providing services to taxonomists for standard genome sequencing and annotation.</title>
        <authorList>
            <consortium name="The Broad Institute Genomics Platform"/>
            <consortium name="The Broad Institute Genome Sequencing Center for Infectious Disease"/>
            <person name="Wu L."/>
            <person name="Ma J."/>
        </authorList>
    </citation>
    <scope>NUCLEOTIDE SEQUENCE [LARGE SCALE GENOMIC DNA]</scope>
    <source>
        <strain evidence="3">KCTC 42424</strain>
    </source>
</reference>
<dbReference type="Gene3D" id="3.40.1580.10">
    <property type="entry name" value="SMI1/KNR4-like"/>
    <property type="match status" value="1"/>
</dbReference>
<dbReference type="Proteomes" id="UP001595722">
    <property type="component" value="Unassembled WGS sequence"/>
</dbReference>
<dbReference type="InterPro" id="IPR018958">
    <property type="entry name" value="Knr4/Smi1-like_dom"/>
</dbReference>
<dbReference type="SMART" id="SM00860">
    <property type="entry name" value="SMI1_KNR4"/>
    <property type="match status" value="1"/>
</dbReference>
<dbReference type="EMBL" id="JBHRYB010000015">
    <property type="protein sequence ID" value="MFC3681555.1"/>
    <property type="molecule type" value="Genomic_DNA"/>
</dbReference>
<organism evidence="2 3">
    <name type="scientific">Bacterioplanoides pacificum</name>
    <dbReference type="NCBI Taxonomy" id="1171596"/>
    <lineage>
        <taxon>Bacteria</taxon>
        <taxon>Pseudomonadati</taxon>
        <taxon>Pseudomonadota</taxon>
        <taxon>Gammaproteobacteria</taxon>
        <taxon>Oceanospirillales</taxon>
        <taxon>Oceanospirillaceae</taxon>
        <taxon>Bacterioplanoides</taxon>
    </lineage>
</organism>
<sequence>MKIKGITDQEIKNVKASFEYELPEAYIEFLRTYGKECVLGHDVQILYPFMLGLRADLLELIEEDNLDFQLPKNAFVFSEYQGFQYHYFLCGESDDPEVYRIMDGNDPPYKVADSFSNYIKQALNENI</sequence>
<proteinExistence type="predicted"/>
<keyword evidence="3" id="KW-1185">Reference proteome</keyword>
<comment type="caution">
    <text evidence="2">The sequence shown here is derived from an EMBL/GenBank/DDBJ whole genome shotgun (WGS) entry which is preliminary data.</text>
</comment>
<evidence type="ECO:0000313" key="3">
    <source>
        <dbReference type="Proteomes" id="UP001595722"/>
    </source>
</evidence>
<dbReference type="InterPro" id="IPR037883">
    <property type="entry name" value="Knr4/Smi1-like_sf"/>
</dbReference>
<accession>A0ABV7VW11</accession>